<dbReference type="RefSeq" id="WP_193736022.1">
    <property type="nucleotide sequence ID" value="NZ_CP063304.1"/>
</dbReference>
<keyword evidence="3" id="KW-1185">Reference proteome</keyword>
<name>A0A7M2RK25_9FIRM</name>
<dbReference type="InterPro" id="IPR002818">
    <property type="entry name" value="DJ-1/PfpI"/>
</dbReference>
<dbReference type="NCBIfam" id="TIGR01383">
    <property type="entry name" value="not_thiJ"/>
    <property type="match status" value="1"/>
</dbReference>
<dbReference type="InterPro" id="IPR006287">
    <property type="entry name" value="DJ-1"/>
</dbReference>
<dbReference type="GO" id="GO:0005737">
    <property type="term" value="C:cytoplasm"/>
    <property type="evidence" value="ECO:0007669"/>
    <property type="project" value="TreeGrafter"/>
</dbReference>
<dbReference type="Gene3D" id="3.40.50.880">
    <property type="match status" value="1"/>
</dbReference>
<dbReference type="KEGG" id="bliq:INP51_01615"/>
<gene>
    <name evidence="2" type="ORF">INP51_01615</name>
</gene>
<dbReference type="InterPro" id="IPR050325">
    <property type="entry name" value="Prot/Nucl_acid_deglycase"/>
</dbReference>
<sequence>MAKAYIFLADGCEEVEALTPADLFRRAGITVSTVSIMGSQTIEGAHKIKFKADQLYMDTDFEDGDLFMLPGGMPGTKNLADYSPLIQLLKDKNNEGKRLAAICAAPALILGEHSFLDGKKAVCYPGMEEKLLKAEVHTEPVITDGNITTSRGVGTVIDYSLELIRLLKDERTAQEIKKSIVY</sequence>
<dbReference type="PANTHER" id="PTHR48094">
    <property type="entry name" value="PROTEIN/NUCLEIC ACID DEGLYCASE DJ-1-RELATED"/>
    <property type="match status" value="1"/>
</dbReference>
<organism evidence="2 3">
    <name type="scientific">Blautia liquoris</name>
    <dbReference type="NCBI Taxonomy" id="2779518"/>
    <lineage>
        <taxon>Bacteria</taxon>
        <taxon>Bacillati</taxon>
        <taxon>Bacillota</taxon>
        <taxon>Clostridia</taxon>
        <taxon>Lachnospirales</taxon>
        <taxon>Lachnospiraceae</taxon>
        <taxon>Blautia</taxon>
    </lineage>
</organism>
<accession>A0A7M2RK25</accession>
<protein>
    <submittedName>
        <fullName evidence="2">DJ-1/PfpI family protein</fullName>
    </submittedName>
</protein>
<reference evidence="2 3" key="1">
    <citation type="submission" date="2020-10" db="EMBL/GenBank/DDBJ databases">
        <title>Blautia liquoris sp.nov., isolated from the mud in a fermentation cellar used for the production of Chinese strong-flavoured liquor.</title>
        <authorList>
            <person name="Lu L."/>
        </authorList>
    </citation>
    <scope>NUCLEOTIDE SEQUENCE [LARGE SCALE GENOMIC DNA]</scope>
    <source>
        <strain evidence="2 3">LZLJ-3</strain>
    </source>
</reference>
<evidence type="ECO:0000313" key="2">
    <source>
        <dbReference type="EMBL" id="QOV19702.1"/>
    </source>
</evidence>
<proteinExistence type="predicted"/>
<feature type="domain" description="DJ-1/PfpI" evidence="1">
    <location>
        <begin position="3"/>
        <end position="165"/>
    </location>
</feature>
<evidence type="ECO:0000259" key="1">
    <source>
        <dbReference type="Pfam" id="PF01965"/>
    </source>
</evidence>
<dbReference type="Pfam" id="PF01965">
    <property type="entry name" value="DJ-1_PfpI"/>
    <property type="match status" value="1"/>
</dbReference>
<dbReference type="SUPFAM" id="SSF52317">
    <property type="entry name" value="Class I glutamine amidotransferase-like"/>
    <property type="match status" value="1"/>
</dbReference>
<dbReference type="AlphaFoldDB" id="A0A7M2RK25"/>
<dbReference type="EMBL" id="CP063304">
    <property type="protein sequence ID" value="QOV19702.1"/>
    <property type="molecule type" value="Genomic_DNA"/>
</dbReference>
<evidence type="ECO:0000313" key="3">
    <source>
        <dbReference type="Proteomes" id="UP000593601"/>
    </source>
</evidence>
<dbReference type="CDD" id="cd03135">
    <property type="entry name" value="GATase1_DJ-1"/>
    <property type="match status" value="1"/>
</dbReference>
<dbReference type="Proteomes" id="UP000593601">
    <property type="component" value="Chromosome"/>
</dbReference>
<dbReference type="PANTHER" id="PTHR48094:SF12">
    <property type="entry name" value="PARKINSON DISEASE PROTEIN 7 HOMOLOG"/>
    <property type="match status" value="1"/>
</dbReference>
<dbReference type="InterPro" id="IPR029062">
    <property type="entry name" value="Class_I_gatase-like"/>
</dbReference>